<name>A0A077YZK3_TRITR</name>
<dbReference type="AlphaFoldDB" id="A0A077YZK3"/>
<sequence>MVVNQFPLGFSRDRLFIFQKFTFARNYSTRPSEVSGDDLLRGAPLSERLVAWNSFGRPSCGGTQGFHSLLQSTLINHFKECVPGKKVLPTLGVALLQPIEESRLKELPFAHPPNAHYSPPVDRDGWPYEKYASVSICGTSASLVMRNGRLKKLDGALSTFVIDLPTLLLQALPAVCQCPFRSN</sequence>
<reference evidence="1" key="1">
    <citation type="submission" date="2014-01" db="EMBL/GenBank/DDBJ databases">
        <authorList>
            <person name="Aslett M."/>
        </authorList>
    </citation>
    <scope>NUCLEOTIDE SEQUENCE</scope>
</reference>
<gene>
    <name evidence="1" type="ORF">TTRE_0000144201</name>
</gene>
<proteinExistence type="predicted"/>
<dbReference type="Proteomes" id="UP000030665">
    <property type="component" value="Unassembled WGS sequence"/>
</dbReference>
<accession>A0A077YZK3</accession>
<protein>
    <submittedName>
        <fullName evidence="1">Uncharacterized protein</fullName>
    </submittedName>
</protein>
<keyword evidence="2" id="KW-1185">Reference proteome</keyword>
<dbReference type="EMBL" id="HG805843">
    <property type="protein sequence ID" value="CDW53179.1"/>
    <property type="molecule type" value="Genomic_DNA"/>
</dbReference>
<organism evidence="1 2">
    <name type="scientific">Trichuris trichiura</name>
    <name type="common">Whipworm</name>
    <name type="synonym">Trichocephalus trichiurus</name>
    <dbReference type="NCBI Taxonomy" id="36087"/>
    <lineage>
        <taxon>Eukaryota</taxon>
        <taxon>Metazoa</taxon>
        <taxon>Ecdysozoa</taxon>
        <taxon>Nematoda</taxon>
        <taxon>Enoplea</taxon>
        <taxon>Dorylaimia</taxon>
        <taxon>Trichinellida</taxon>
        <taxon>Trichuridae</taxon>
        <taxon>Trichuris</taxon>
    </lineage>
</organism>
<reference evidence="1" key="2">
    <citation type="submission" date="2014-03" db="EMBL/GenBank/DDBJ databases">
        <title>The whipworm genome and dual-species transcriptomics of an intimate host-pathogen interaction.</title>
        <authorList>
            <person name="Foth B.J."/>
            <person name="Tsai I.J."/>
            <person name="Reid A.J."/>
            <person name="Bancroft A.J."/>
            <person name="Nichol S."/>
            <person name="Tracey A."/>
            <person name="Holroyd N."/>
            <person name="Cotton J.A."/>
            <person name="Stanley E.J."/>
            <person name="Zarowiecki M."/>
            <person name="Liu J.Z."/>
            <person name="Huckvale T."/>
            <person name="Cooper P.J."/>
            <person name="Grencis R.K."/>
            <person name="Berriman M."/>
        </authorList>
    </citation>
    <scope>NUCLEOTIDE SEQUENCE [LARGE SCALE GENOMIC DNA]</scope>
</reference>
<evidence type="ECO:0000313" key="1">
    <source>
        <dbReference type="EMBL" id="CDW53179.1"/>
    </source>
</evidence>
<evidence type="ECO:0000313" key="2">
    <source>
        <dbReference type="Proteomes" id="UP000030665"/>
    </source>
</evidence>